<dbReference type="EMBL" id="QZWG01000012">
    <property type="protein sequence ID" value="RZB75261.1"/>
    <property type="molecule type" value="Genomic_DNA"/>
</dbReference>
<gene>
    <name evidence="1" type="ORF">D0Y65_033935</name>
</gene>
<organism evidence="1 2">
    <name type="scientific">Glycine soja</name>
    <name type="common">Wild soybean</name>
    <dbReference type="NCBI Taxonomy" id="3848"/>
    <lineage>
        <taxon>Eukaryota</taxon>
        <taxon>Viridiplantae</taxon>
        <taxon>Streptophyta</taxon>
        <taxon>Embryophyta</taxon>
        <taxon>Tracheophyta</taxon>
        <taxon>Spermatophyta</taxon>
        <taxon>Magnoliopsida</taxon>
        <taxon>eudicotyledons</taxon>
        <taxon>Gunneridae</taxon>
        <taxon>Pentapetalae</taxon>
        <taxon>rosids</taxon>
        <taxon>fabids</taxon>
        <taxon>Fabales</taxon>
        <taxon>Fabaceae</taxon>
        <taxon>Papilionoideae</taxon>
        <taxon>50 kb inversion clade</taxon>
        <taxon>NPAAA clade</taxon>
        <taxon>indigoferoid/millettioid clade</taxon>
        <taxon>Phaseoleae</taxon>
        <taxon>Glycine</taxon>
        <taxon>Glycine subgen. Soja</taxon>
    </lineage>
</organism>
<evidence type="ECO:0000313" key="1">
    <source>
        <dbReference type="EMBL" id="RZB75261.1"/>
    </source>
</evidence>
<protein>
    <submittedName>
        <fullName evidence="1">Transcriptional corepressor</fullName>
    </submittedName>
</protein>
<accession>A0A445HNE5</accession>
<keyword evidence="2" id="KW-1185">Reference proteome</keyword>
<name>A0A445HNE5_GLYSO</name>
<sequence length="77" mass="8872">MDIHMNWKMHILVFAELQDDMEHFGDVGSLEDNLESFLSQDDGDGRDLFGTLKPNPSEHADAANFPTRRYFTKLFPV</sequence>
<comment type="caution">
    <text evidence="1">The sequence shown here is derived from an EMBL/GenBank/DDBJ whole genome shotgun (WGS) entry which is preliminary data.</text>
</comment>
<proteinExistence type="predicted"/>
<dbReference type="Proteomes" id="UP000289340">
    <property type="component" value="Chromosome 12"/>
</dbReference>
<dbReference type="AlphaFoldDB" id="A0A445HNE5"/>
<reference evidence="1 2" key="1">
    <citation type="submission" date="2018-09" db="EMBL/GenBank/DDBJ databases">
        <title>A high-quality reference genome of wild soybean provides a powerful tool to mine soybean genomes.</title>
        <authorList>
            <person name="Xie M."/>
            <person name="Chung C.Y.L."/>
            <person name="Li M.-W."/>
            <person name="Wong F.-L."/>
            <person name="Chan T.-F."/>
            <person name="Lam H.-M."/>
        </authorList>
    </citation>
    <scope>NUCLEOTIDE SEQUENCE [LARGE SCALE GENOMIC DNA]</scope>
    <source>
        <strain evidence="2">cv. W05</strain>
        <tissue evidence="1">Hypocotyl of etiolated seedlings</tissue>
    </source>
</reference>
<evidence type="ECO:0000313" key="2">
    <source>
        <dbReference type="Proteomes" id="UP000289340"/>
    </source>
</evidence>